<dbReference type="InterPro" id="IPR036280">
    <property type="entry name" value="Multihaem_cyt_sf"/>
</dbReference>
<feature type="transmembrane region" description="Helical" evidence="2">
    <location>
        <begin position="41"/>
        <end position="62"/>
    </location>
</feature>
<keyword evidence="2" id="KW-0812">Transmembrane</keyword>
<dbReference type="Proteomes" id="UP000316476">
    <property type="component" value="Unassembled WGS sequence"/>
</dbReference>
<dbReference type="InterPro" id="IPR023155">
    <property type="entry name" value="Cyt_c-552/4"/>
</dbReference>
<keyword evidence="2" id="KW-1133">Transmembrane helix</keyword>
<dbReference type="PANTHER" id="PTHR35038:SF8">
    <property type="entry name" value="C-TYPE POLYHEME CYTOCHROME OMCC"/>
    <property type="match status" value="1"/>
</dbReference>
<keyword evidence="2" id="KW-0472">Membrane</keyword>
<feature type="domain" description="Cytochrome c-552/4" evidence="3">
    <location>
        <begin position="231"/>
        <end position="275"/>
    </location>
</feature>
<dbReference type="AlphaFoldDB" id="A0A5C6G1R7"/>
<protein>
    <submittedName>
        <fullName evidence="4">Doubled CXXCH motif</fullName>
    </submittedName>
</protein>
<dbReference type="EMBL" id="SJPZ01000001">
    <property type="protein sequence ID" value="TWU67380.1"/>
    <property type="molecule type" value="Genomic_DNA"/>
</dbReference>
<dbReference type="RefSeq" id="WP_197137345.1">
    <property type="nucleotide sequence ID" value="NZ_SJPZ01000001.1"/>
</dbReference>
<organism evidence="4 5">
    <name type="scientific">Crateriforma conspicua</name>
    <dbReference type="NCBI Taxonomy" id="2527996"/>
    <lineage>
        <taxon>Bacteria</taxon>
        <taxon>Pseudomonadati</taxon>
        <taxon>Planctomycetota</taxon>
        <taxon>Planctomycetia</taxon>
        <taxon>Planctomycetales</taxon>
        <taxon>Planctomycetaceae</taxon>
        <taxon>Crateriforma</taxon>
    </lineage>
</organism>
<comment type="caution">
    <text evidence="4">The sequence shown here is derived from an EMBL/GenBank/DDBJ whole genome shotgun (WGS) entry which is preliminary data.</text>
</comment>
<dbReference type="Pfam" id="PF13435">
    <property type="entry name" value="Cytochrome_C554"/>
    <property type="match status" value="1"/>
</dbReference>
<evidence type="ECO:0000259" key="3">
    <source>
        <dbReference type="Pfam" id="PF13435"/>
    </source>
</evidence>
<dbReference type="Gene3D" id="1.10.1130.10">
    <property type="entry name" value="Flavocytochrome C3, Chain A"/>
    <property type="match status" value="3"/>
</dbReference>
<dbReference type="InterPro" id="IPR051829">
    <property type="entry name" value="Multiheme_Cytochr_ET"/>
</dbReference>
<name>A0A5C6G1R7_9PLAN</name>
<evidence type="ECO:0000256" key="1">
    <source>
        <dbReference type="ARBA" id="ARBA00022729"/>
    </source>
</evidence>
<accession>A0A5C6G1R7</accession>
<evidence type="ECO:0000256" key="2">
    <source>
        <dbReference type="SAM" id="Phobius"/>
    </source>
</evidence>
<keyword evidence="1" id="KW-0732">Signal</keyword>
<evidence type="ECO:0000313" key="5">
    <source>
        <dbReference type="Proteomes" id="UP000316476"/>
    </source>
</evidence>
<reference evidence="4 5" key="1">
    <citation type="submission" date="2019-02" db="EMBL/GenBank/DDBJ databases">
        <title>Deep-cultivation of Planctomycetes and their phenomic and genomic characterization uncovers novel biology.</title>
        <authorList>
            <person name="Wiegand S."/>
            <person name="Jogler M."/>
            <person name="Boedeker C."/>
            <person name="Pinto D."/>
            <person name="Vollmers J."/>
            <person name="Rivas-Marin E."/>
            <person name="Kohn T."/>
            <person name="Peeters S.H."/>
            <person name="Heuer A."/>
            <person name="Rast P."/>
            <person name="Oberbeckmann S."/>
            <person name="Bunk B."/>
            <person name="Jeske O."/>
            <person name="Meyerdierks A."/>
            <person name="Storesund J.E."/>
            <person name="Kallscheuer N."/>
            <person name="Luecker S."/>
            <person name="Lage O.M."/>
            <person name="Pohl T."/>
            <person name="Merkel B.J."/>
            <person name="Hornburger P."/>
            <person name="Mueller R.-W."/>
            <person name="Bruemmer F."/>
            <person name="Labrenz M."/>
            <person name="Spormann A.M."/>
            <person name="Op Den Camp H."/>
            <person name="Overmann J."/>
            <person name="Amann R."/>
            <person name="Jetten M.S.M."/>
            <person name="Mascher T."/>
            <person name="Medema M.H."/>
            <person name="Devos D.P."/>
            <person name="Kaster A.-K."/>
            <person name="Ovreas L."/>
            <person name="Rohde M."/>
            <person name="Galperin M.Y."/>
            <person name="Jogler C."/>
        </authorList>
    </citation>
    <scope>NUCLEOTIDE SEQUENCE [LARGE SCALE GENOMIC DNA]</scope>
    <source>
        <strain evidence="4 5">V7</strain>
    </source>
</reference>
<dbReference type="SUPFAM" id="SSF48695">
    <property type="entry name" value="Multiheme cytochromes"/>
    <property type="match status" value="1"/>
</dbReference>
<sequence>MLAFTWIESGLVAMLLVAAGLVVFLSLAADSSQDGRPVRRGRSWLAIFGWIGLVGVVAAAAASHRDPITVRSAKAKWPEVRPHDRYVGSDTCRSCHPGQHQSWHDSWHRTMTQDATPENVIAPFDGRTLGPANAEVKVYRDGDTFMMDLNIAPFAAGQGASPIRESFPVVLATGMHHEQQYWLKAQDDLPQLLPAPYSYLATTGQWIPRQASFLQPPDEYPFPLTTPGAWHETCIKCHATGGRLNASQIDHERQGFSAIDPTVMELGISCEACHGPGGDHVDANKNPLNRYANHLRGSDDTIINPAKLDHMRASSICGSCHSIRMFKDFEQFTQYVKEGFEFRPGDDLFESGMEDLVQCSTPNLTEKFKKRLTNPDMQLDNWFWSDGMVRVSGRELTGMSQAPCFQNGEMSCLSCHQMHREHDDPRDPKQWANDQLAIDMHSDQACLQCHDDMRSEKVIAAHTKHAPGSAGSQCMNCHMSYTVTGLMKAIRSHMIDTPSVQTTLETGRPNACNQCHMDKSLAWTAEHLRDWYGYAVPDMDPQQKDLSLMADMAVRGNAGARAIAAWTLGWDQAQAASGKRWTVPFLTQLLRDPYDVVRFSAYRSLKTVPGFEDFQFEFMSDADSINESAKAARRRWEAMTDRESEVAVDTDTPSAVLWKQDGAFDRQAFDELLQQRDDTPMQLLE</sequence>
<gene>
    <name evidence="4" type="ORF">V7x_29540</name>
</gene>
<dbReference type="PANTHER" id="PTHR35038">
    <property type="entry name" value="DISSIMILATORY SULFITE REDUCTASE SIRA"/>
    <property type="match status" value="1"/>
</dbReference>
<proteinExistence type="predicted"/>
<evidence type="ECO:0000313" key="4">
    <source>
        <dbReference type="EMBL" id="TWU67380.1"/>
    </source>
</evidence>
<feature type="transmembrane region" description="Helical" evidence="2">
    <location>
        <begin position="6"/>
        <end position="29"/>
    </location>
</feature>